<dbReference type="InterPro" id="IPR019701">
    <property type="entry name" value="Phage_P22_NinX"/>
</dbReference>
<evidence type="ECO:0000313" key="1">
    <source>
        <dbReference type="EMBL" id="SDY61047.1"/>
    </source>
</evidence>
<reference evidence="2" key="1">
    <citation type="submission" date="2016-10" db="EMBL/GenBank/DDBJ databases">
        <authorList>
            <person name="Varghese N."/>
            <person name="Submissions S."/>
        </authorList>
    </citation>
    <scope>NUCLEOTIDE SEQUENCE [LARGE SCALE GENOMIC DNA]</scope>
    <source>
        <strain evidence="2">ANC 5109</strain>
    </source>
</reference>
<organism evidence="1 2">
    <name type="scientific">Acinetobacter kyonggiensis</name>
    <dbReference type="NCBI Taxonomy" id="595670"/>
    <lineage>
        <taxon>Bacteria</taxon>
        <taxon>Pseudomonadati</taxon>
        <taxon>Pseudomonadota</taxon>
        <taxon>Gammaproteobacteria</taxon>
        <taxon>Moraxellales</taxon>
        <taxon>Moraxellaceae</taxon>
        <taxon>Acinetobacter</taxon>
    </lineage>
</organism>
<dbReference type="RefSeq" id="WP_092691306.1">
    <property type="nucleotide sequence ID" value="NZ_FNPK01000016.1"/>
</dbReference>
<dbReference type="EMBL" id="FNPK01000016">
    <property type="protein sequence ID" value="SDY61047.1"/>
    <property type="molecule type" value="Genomic_DNA"/>
</dbReference>
<keyword evidence="2" id="KW-1185">Reference proteome</keyword>
<protein>
    <recommendedName>
        <fullName evidence="3">DUF2591 domain-containing protein</fullName>
    </recommendedName>
</protein>
<evidence type="ECO:0008006" key="3">
    <source>
        <dbReference type="Google" id="ProtNLM"/>
    </source>
</evidence>
<sequence>MKVSELTYGQLPTTLAHVMKVKNAPTLDWELCGKLIEKEKISLIRSYSRWTAFYVGPRADSKEAEQTADTAIEAIVKCYIEKKLGSEI</sequence>
<dbReference type="STRING" id="595670.SAMN05421643_11679"/>
<proteinExistence type="predicted"/>
<dbReference type="Proteomes" id="UP000199035">
    <property type="component" value="Unassembled WGS sequence"/>
</dbReference>
<dbReference type="AlphaFoldDB" id="A0A1H3L956"/>
<accession>A0A1H3L956</accession>
<evidence type="ECO:0000313" key="2">
    <source>
        <dbReference type="Proteomes" id="UP000199035"/>
    </source>
</evidence>
<dbReference type="Pfam" id="PF10765">
    <property type="entry name" value="Phage_P22_NinX"/>
    <property type="match status" value="1"/>
</dbReference>
<name>A0A1H3L956_9GAMM</name>
<gene>
    <name evidence="1" type="ORF">SAMN05421643_11679</name>
</gene>